<accession>X1IZ64</accession>
<dbReference type="EMBL" id="BARU01040065">
    <property type="protein sequence ID" value="GAH87761.1"/>
    <property type="molecule type" value="Genomic_DNA"/>
</dbReference>
<feature type="non-terminal residue" evidence="1">
    <location>
        <position position="1"/>
    </location>
</feature>
<evidence type="ECO:0008006" key="2">
    <source>
        <dbReference type="Google" id="ProtNLM"/>
    </source>
</evidence>
<organism evidence="1">
    <name type="scientific">marine sediment metagenome</name>
    <dbReference type="NCBI Taxonomy" id="412755"/>
    <lineage>
        <taxon>unclassified sequences</taxon>
        <taxon>metagenomes</taxon>
        <taxon>ecological metagenomes</taxon>
    </lineage>
</organism>
<comment type="caution">
    <text evidence="1">The sequence shown here is derived from an EMBL/GenBank/DDBJ whole genome shotgun (WGS) entry which is preliminary data.</text>
</comment>
<dbReference type="Gene3D" id="2.120.10.30">
    <property type="entry name" value="TolB, C-terminal domain"/>
    <property type="match status" value="1"/>
</dbReference>
<sequence>ADKEARWSYDGKWIAFKSLRTGKTEAWVVRITSDGKPSHSILSSYNSESVYY</sequence>
<proteinExistence type="predicted"/>
<reference evidence="1" key="1">
    <citation type="journal article" date="2014" name="Front. Microbiol.">
        <title>High frequency of phylogenetically diverse reductive dehalogenase-homologous genes in deep subseafloor sedimentary metagenomes.</title>
        <authorList>
            <person name="Kawai M."/>
            <person name="Futagami T."/>
            <person name="Toyoda A."/>
            <person name="Takaki Y."/>
            <person name="Nishi S."/>
            <person name="Hori S."/>
            <person name="Arai W."/>
            <person name="Tsubouchi T."/>
            <person name="Morono Y."/>
            <person name="Uchiyama I."/>
            <person name="Ito T."/>
            <person name="Fujiyama A."/>
            <person name="Inagaki F."/>
            <person name="Takami H."/>
        </authorList>
    </citation>
    <scope>NUCLEOTIDE SEQUENCE</scope>
    <source>
        <strain evidence="1">Expedition CK06-06</strain>
    </source>
</reference>
<evidence type="ECO:0000313" key="1">
    <source>
        <dbReference type="EMBL" id="GAH87761.1"/>
    </source>
</evidence>
<dbReference type="AlphaFoldDB" id="X1IZ64"/>
<protein>
    <recommendedName>
        <fullName evidence="2">Dipeptidylpeptidase IV N-terminal domain-containing protein</fullName>
    </recommendedName>
</protein>
<name>X1IZ64_9ZZZZ</name>
<dbReference type="InterPro" id="IPR011042">
    <property type="entry name" value="6-blade_b-propeller_TolB-like"/>
</dbReference>
<gene>
    <name evidence="1" type="ORF">S03H2_61998</name>
</gene>